<reference evidence="3 4" key="1">
    <citation type="submission" date="2018-03" db="EMBL/GenBank/DDBJ databases">
        <title>Genomic Encyclopedia of Archaeal and Bacterial Type Strains, Phase II (KMG-II): from individual species to whole genera.</title>
        <authorList>
            <person name="Goeker M."/>
        </authorList>
    </citation>
    <scope>NUCLEOTIDE SEQUENCE [LARGE SCALE GENOMIC DNA]</scope>
    <source>
        <strain evidence="3 4">DSM 45312</strain>
    </source>
</reference>
<gene>
    <name evidence="3" type="ORF">CLV63_119142</name>
</gene>
<evidence type="ECO:0000256" key="2">
    <source>
        <dbReference type="SAM" id="Phobius"/>
    </source>
</evidence>
<feature type="transmembrane region" description="Helical" evidence="2">
    <location>
        <begin position="58"/>
        <end position="78"/>
    </location>
</feature>
<keyword evidence="2" id="KW-0472">Membrane</keyword>
<keyword evidence="4" id="KW-1185">Reference proteome</keyword>
<evidence type="ECO:0000313" key="4">
    <source>
        <dbReference type="Proteomes" id="UP000240542"/>
    </source>
</evidence>
<dbReference type="Proteomes" id="UP000240542">
    <property type="component" value="Unassembled WGS sequence"/>
</dbReference>
<organism evidence="3 4">
    <name type="scientific">Murinocardiopsis flavida</name>
    <dbReference type="NCBI Taxonomy" id="645275"/>
    <lineage>
        <taxon>Bacteria</taxon>
        <taxon>Bacillati</taxon>
        <taxon>Actinomycetota</taxon>
        <taxon>Actinomycetes</taxon>
        <taxon>Streptosporangiales</taxon>
        <taxon>Nocardiopsidaceae</taxon>
        <taxon>Murinocardiopsis</taxon>
    </lineage>
</organism>
<sequence length="220" mass="22314">MIRPHLGIGALTAGALTLVGAPLGLLWWAIAPRPEVTVVADGGTVPYPVSETMFASEGYLALILLVTGLLSGYACYLAQYRIARLRAVDVRLACLLGMVAGGALGSVLAWRIGIALDAAAFARVLAAAETGDVVRAGLDLRATSALLLWPFVAVLQYSLFDAVSVLRGDLPHEAARGAAAPGADAAADTGEVTPAADGSAAEEPDVAEGTAPLSGGPSQR</sequence>
<feature type="transmembrane region" description="Helical" evidence="2">
    <location>
        <begin position="90"/>
        <end position="112"/>
    </location>
</feature>
<evidence type="ECO:0000313" key="3">
    <source>
        <dbReference type="EMBL" id="PSK91861.1"/>
    </source>
</evidence>
<dbReference type="RefSeq" id="WP_106585520.1">
    <property type="nucleotide sequence ID" value="NZ_PYGA01000019.1"/>
</dbReference>
<keyword evidence="2" id="KW-0812">Transmembrane</keyword>
<dbReference type="OrthoDB" id="3431348at2"/>
<accession>A0A2P8D3S0</accession>
<feature type="compositionally biased region" description="Low complexity" evidence="1">
    <location>
        <begin position="179"/>
        <end position="188"/>
    </location>
</feature>
<comment type="caution">
    <text evidence="3">The sequence shown here is derived from an EMBL/GenBank/DDBJ whole genome shotgun (WGS) entry which is preliminary data.</text>
</comment>
<proteinExistence type="predicted"/>
<feature type="transmembrane region" description="Helical" evidence="2">
    <location>
        <begin position="7"/>
        <end position="30"/>
    </location>
</feature>
<keyword evidence="2" id="KW-1133">Transmembrane helix</keyword>
<evidence type="ECO:0000256" key="1">
    <source>
        <dbReference type="SAM" id="MobiDB-lite"/>
    </source>
</evidence>
<evidence type="ECO:0008006" key="5">
    <source>
        <dbReference type="Google" id="ProtNLM"/>
    </source>
</evidence>
<protein>
    <recommendedName>
        <fullName evidence="5">DUF2567 domain-containing protein</fullName>
    </recommendedName>
</protein>
<feature type="region of interest" description="Disordered" evidence="1">
    <location>
        <begin position="179"/>
        <end position="220"/>
    </location>
</feature>
<name>A0A2P8D3S0_9ACTN</name>
<dbReference type="EMBL" id="PYGA01000019">
    <property type="protein sequence ID" value="PSK91861.1"/>
    <property type="molecule type" value="Genomic_DNA"/>
</dbReference>
<dbReference type="AlphaFoldDB" id="A0A2P8D3S0"/>